<dbReference type="EMBL" id="KY000332">
    <property type="protein sequence ID" value="ASF90268.1"/>
    <property type="molecule type" value="Genomic_DNA"/>
</dbReference>
<evidence type="ECO:0000259" key="8">
    <source>
        <dbReference type="Pfam" id="PF01172"/>
    </source>
</evidence>
<evidence type="ECO:0000256" key="4">
    <source>
        <dbReference type="ARBA" id="ARBA00022490"/>
    </source>
</evidence>
<gene>
    <name evidence="11" type="ORF">SPAR03153</name>
</gene>
<organism evidence="11">
    <name type="scientific">Bartheletia paradoxa</name>
    <dbReference type="NCBI Taxonomy" id="669517"/>
    <lineage>
        <taxon>Eukaryota</taxon>
        <taxon>Fungi</taxon>
        <taxon>Dikarya</taxon>
        <taxon>Basidiomycota</taxon>
        <taxon>Agaricomycotina</taxon>
        <taxon>Bartheletiomycetes</taxon>
        <taxon>Bartheletiales</taxon>
        <taxon>Bartheletiaceae</taxon>
        <taxon>Bartheletia</taxon>
    </lineage>
</organism>
<evidence type="ECO:0000313" key="11">
    <source>
        <dbReference type="EMBL" id="ASF90268.1"/>
    </source>
</evidence>
<feature type="domain" description="Ribosome maturation protein SDO1/SBDS central" evidence="9">
    <location>
        <begin position="110"/>
        <end position="173"/>
    </location>
</feature>
<keyword evidence="5" id="KW-0690">Ribosome biogenesis</keyword>
<dbReference type="InterPro" id="IPR002140">
    <property type="entry name" value="Sdo1/SBDS"/>
</dbReference>
<dbReference type="InterPro" id="IPR019783">
    <property type="entry name" value="SDO1/SBDS_N"/>
</dbReference>
<dbReference type="AlphaFoldDB" id="A0A2D0XHW9"/>
<dbReference type="InterPro" id="IPR036786">
    <property type="entry name" value="Ribosome_mat_SBDS_N_sf"/>
</dbReference>
<evidence type="ECO:0000256" key="2">
    <source>
        <dbReference type="ARBA" id="ARBA00004496"/>
    </source>
</evidence>
<dbReference type="Pfam" id="PF01172">
    <property type="entry name" value="SBDS_N"/>
    <property type="match status" value="1"/>
</dbReference>
<proteinExistence type="inferred from homology"/>
<evidence type="ECO:0000256" key="1">
    <source>
        <dbReference type="ARBA" id="ARBA00004123"/>
    </source>
</evidence>
<accession>A0A2D0XHW9</accession>
<dbReference type="NCBIfam" id="TIGR00291">
    <property type="entry name" value="RNA_SBDS"/>
    <property type="match status" value="1"/>
</dbReference>
<dbReference type="Pfam" id="PF20268">
    <property type="entry name" value="SBDS_C"/>
    <property type="match status" value="1"/>
</dbReference>
<evidence type="ECO:0000259" key="10">
    <source>
        <dbReference type="Pfam" id="PF20268"/>
    </source>
</evidence>
<dbReference type="GO" id="GO:0005737">
    <property type="term" value="C:cytoplasm"/>
    <property type="evidence" value="ECO:0007669"/>
    <property type="project" value="UniProtKB-SubCell"/>
</dbReference>
<dbReference type="Gene3D" id="1.10.10.900">
    <property type="entry name" value="SBDS protein C-terminal domain, subdomain 1"/>
    <property type="match status" value="1"/>
</dbReference>
<protein>
    <recommendedName>
        <fullName evidence="12">Ribosome maturation protein SDO1/SBDS N-terminal domain-containing protein</fullName>
    </recommendedName>
</protein>
<dbReference type="Gene3D" id="3.30.1250.10">
    <property type="entry name" value="Ribosome maturation protein SBDS, N-terminal domain"/>
    <property type="match status" value="1"/>
</dbReference>
<comment type="similarity">
    <text evidence="3">Belongs to the SDO1/SBDS family.</text>
</comment>
<dbReference type="InterPro" id="IPR018978">
    <property type="entry name" value="SDO1/SBDS_central"/>
</dbReference>
<name>A0A2D0XHW9_9BASI</name>
<dbReference type="PANTHER" id="PTHR10927:SF1">
    <property type="entry name" value="RIBOSOME MATURATION PROTEIN SBDS"/>
    <property type="match status" value="1"/>
</dbReference>
<dbReference type="SUPFAM" id="SSF109728">
    <property type="entry name" value="Hypothetical protein AF0491, middle domain"/>
    <property type="match status" value="1"/>
</dbReference>
<evidence type="ECO:0000259" key="9">
    <source>
        <dbReference type="Pfam" id="PF09377"/>
    </source>
</evidence>
<feature type="domain" description="Ribosome maturation protein SDO1/SBDS N-terminal" evidence="8">
    <location>
        <begin position="15"/>
        <end position="101"/>
    </location>
</feature>
<dbReference type="Gene3D" id="3.30.70.240">
    <property type="match status" value="1"/>
</dbReference>
<dbReference type="InterPro" id="IPR037188">
    <property type="entry name" value="Sdo1/SBDS_central_sf"/>
</dbReference>
<reference evidence="11" key="1">
    <citation type="submission" date="2016-10" db="EMBL/GenBank/DDBJ databases">
        <title>Phylogenomic data for the living fossil Bartheletia paradoxa suggests that the early evolutionary history of major basidiomycete lineages might not be bifurcate.</title>
        <authorList>
            <person name="Mishra B."/>
            <person name="Choi Y.-J."/>
            <person name="Bauer R."/>
            <person name="Thines M."/>
        </authorList>
    </citation>
    <scope>NUCLEOTIDE SEQUENCE</scope>
</reference>
<keyword evidence="4" id="KW-0963">Cytoplasm</keyword>
<keyword evidence="6" id="KW-0539">Nucleus</keyword>
<evidence type="ECO:0008006" key="12">
    <source>
        <dbReference type="Google" id="ProtNLM"/>
    </source>
</evidence>
<comment type="subcellular location">
    <subcellularLocation>
        <location evidence="2">Cytoplasm</location>
    </subcellularLocation>
    <subcellularLocation>
        <location evidence="1">Nucleus</location>
    </subcellularLocation>
</comment>
<evidence type="ECO:0000256" key="5">
    <source>
        <dbReference type="ARBA" id="ARBA00022517"/>
    </source>
</evidence>
<dbReference type="GO" id="GO:0005634">
    <property type="term" value="C:nucleus"/>
    <property type="evidence" value="ECO:0007669"/>
    <property type="project" value="UniProtKB-SubCell"/>
</dbReference>
<dbReference type="InterPro" id="IPR046928">
    <property type="entry name" value="SDO1/SBDS_C"/>
</dbReference>
<evidence type="ECO:0000256" key="6">
    <source>
        <dbReference type="ARBA" id="ARBA00023242"/>
    </source>
</evidence>
<evidence type="ECO:0000256" key="7">
    <source>
        <dbReference type="ARBA" id="ARBA00049708"/>
    </source>
</evidence>
<dbReference type="SUPFAM" id="SSF89895">
    <property type="entry name" value="FYSH domain"/>
    <property type="match status" value="1"/>
</dbReference>
<dbReference type="GO" id="GO:0042256">
    <property type="term" value="P:cytosolic ribosome assembly"/>
    <property type="evidence" value="ECO:0007669"/>
    <property type="project" value="InterPro"/>
</dbReference>
<comment type="subunit">
    <text evidence="7">Associates with the 60S ribosomal subunit.</text>
</comment>
<sequence>MGMIQKPSNQIKLTNVSIVRYKKAGKRFEIACYKNKVGEWRTGVETDIDEVVQISNVFSNVSKGAVSPATELEKAFKTTDRDQIILEILKKGELQVGEKERSSQIDSLWREIATQISEKTVDPSTQRPHSVSMIEKAMLEAHFSVNTTMSAKRQALDCIKLLQAQTGGLPIERSRMRVRVTMPSKDGKRLQEKLKEMASMVEDEDWGDEYEGILLIDPGQYRILTSLLETECKGRGKVETLSFAAVEGEERLE</sequence>
<dbReference type="InterPro" id="IPR039100">
    <property type="entry name" value="Sdo1/SBDS-like"/>
</dbReference>
<dbReference type="PANTHER" id="PTHR10927">
    <property type="entry name" value="RIBOSOME MATURATION PROTEIN SBDS"/>
    <property type="match status" value="1"/>
</dbReference>
<feature type="domain" description="Ribosome maturation protein SDO1/SBDS C-terminal" evidence="10">
    <location>
        <begin position="176"/>
        <end position="242"/>
    </location>
</feature>
<dbReference type="Pfam" id="PF09377">
    <property type="entry name" value="SBDS_domain_II"/>
    <property type="match status" value="1"/>
</dbReference>
<evidence type="ECO:0000256" key="3">
    <source>
        <dbReference type="ARBA" id="ARBA00007433"/>
    </source>
</evidence>